<feature type="compositionally biased region" description="Basic and acidic residues" evidence="1">
    <location>
        <begin position="65"/>
        <end position="77"/>
    </location>
</feature>
<dbReference type="Proteomes" id="UP000731907">
    <property type="component" value="Unassembled WGS sequence"/>
</dbReference>
<dbReference type="SUPFAM" id="SSF47598">
    <property type="entry name" value="Ribbon-helix-helix"/>
    <property type="match status" value="1"/>
</dbReference>
<comment type="caution">
    <text evidence="2">The sequence shown here is derived from an EMBL/GenBank/DDBJ whole genome shotgun (WGS) entry which is preliminary data.</text>
</comment>
<organism evidence="2 3">
    <name type="scientific">Paragemmobacter amnigenus</name>
    <dbReference type="NCBI Taxonomy" id="2852097"/>
    <lineage>
        <taxon>Bacteria</taxon>
        <taxon>Pseudomonadati</taxon>
        <taxon>Pseudomonadota</taxon>
        <taxon>Alphaproteobacteria</taxon>
        <taxon>Rhodobacterales</taxon>
        <taxon>Paracoccaceae</taxon>
        <taxon>Paragemmobacter</taxon>
    </lineage>
</organism>
<keyword evidence="3" id="KW-1185">Reference proteome</keyword>
<evidence type="ECO:0000256" key="1">
    <source>
        <dbReference type="SAM" id="MobiDB-lite"/>
    </source>
</evidence>
<dbReference type="Gene3D" id="1.10.1220.10">
    <property type="entry name" value="Met repressor-like"/>
    <property type="match status" value="1"/>
</dbReference>
<gene>
    <name evidence="2" type="ORF">GU927_002545</name>
</gene>
<dbReference type="InterPro" id="IPR010985">
    <property type="entry name" value="Ribbon_hlx_hlx"/>
</dbReference>
<accession>A0ABS6J2P0</accession>
<evidence type="ECO:0000313" key="2">
    <source>
        <dbReference type="EMBL" id="MBU9696717.1"/>
    </source>
</evidence>
<evidence type="ECO:0000313" key="3">
    <source>
        <dbReference type="Proteomes" id="UP000731907"/>
    </source>
</evidence>
<dbReference type="InterPro" id="IPR013321">
    <property type="entry name" value="Arc_rbn_hlx_hlx"/>
</dbReference>
<dbReference type="EMBL" id="JAAATX020000002">
    <property type="protein sequence ID" value="MBU9696717.1"/>
    <property type="molecule type" value="Genomic_DNA"/>
</dbReference>
<dbReference type="RefSeq" id="WP_161760795.1">
    <property type="nucleotide sequence ID" value="NZ_JAAATX020000002.1"/>
</dbReference>
<sequence>MSNAAENARFRFTVDVSKRLADEIENIAKETGRTKADVFRLAIELLSAARDAREEGMNVGAWQETPERRRERSFVNF</sequence>
<name>A0ABS6J2P0_9RHOB</name>
<feature type="region of interest" description="Disordered" evidence="1">
    <location>
        <begin position="57"/>
        <end position="77"/>
    </location>
</feature>
<proteinExistence type="predicted"/>
<protein>
    <submittedName>
        <fullName evidence="2">Ribbon-helix-helix protein, CopG family</fullName>
    </submittedName>
</protein>
<reference evidence="2 3" key="1">
    <citation type="submission" date="2021-06" db="EMBL/GenBank/DDBJ databases">
        <title>Rhodobacteraceae bacterium strain HSP-20.</title>
        <authorList>
            <person name="Chen W.-M."/>
        </authorList>
    </citation>
    <scope>NUCLEOTIDE SEQUENCE [LARGE SCALE GENOMIC DNA]</scope>
    <source>
        <strain evidence="2 3">HSP-20</strain>
    </source>
</reference>